<dbReference type="RefSeq" id="WP_189131209.1">
    <property type="nucleotide sequence ID" value="NZ_BMMS01000007.1"/>
</dbReference>
<evidence type="ECO:0000256" key="1">
    <source>
        <dbReference type="ARBA" id="ARBA00023125"/>
    </source>
</evidence>
<reference evidence="4" key="1">
    <citation type="journal article" date="2014" name="Int. J. Syst. Evol. Microbiol.">
        <title>Complete genome sequence of Corynebacterium casei LMG S-19264T (=DSM 44701T), isolated from a smear-ripened cheese.</title>
        <authorList>
            <consortium name="US DOE Joint Genome Institute (JGI-PGF)"/>
            <person name="Walter F."/>
            <person name="Albersmeier A."/>
            <person name="Kalinowski J."/>
            <person name="Ruckert C."/>
        </authorList>
    </citation>
    <scope>NUCLEOTIDE SEQUENCE</scope>
    <source>
        <strain evidence="4">CGMCC 4.7201</strain>
    </source>
</reference>
<dbReference type="AlphaFoldDB" id="A0A917ZKR4"/>
<dbReference type="Pfam" id="PF00440">
    <property type="entry name" value="TetR_N"/>
    <property type="match status" value="1"/>
</dbReference>
<dbReference type="PROSITE" id="PS50977">
    <property type="entry name" value="HTH_TETR_2"/>
    <property type="match status" value="1"/>
</dbReference>
<dbReference type="SUPFAM" id="SSF46689">
    <property type="entry name" value="Homeodomain-like"/>
    <property type="match status" value="1"/>
</dbReference>
<accession>A0A917ZKR4</accession>
<name>A0A917ZKR4_9ACTN</name>
<dbReference type="InterPro" id="IPR009057">
    <property type="entry name" value="Homeodomain-like_sf"/>
</dbReference>
<feature type="DNA-binding region" description="H-T-H motif" evidence="2">
    <location>
        <begin position="25"/>
        <end position="44"/>
    </location>
</feature>
<dbReference type="Proteomes" id="UP000641932">
    <property type="component" value="Unassembled WGS sequence"/>
</dbReference>
<keyword evidence="5" id="KW-1185">Reference proteome</keyword>
<keyword evidence="1 2" id="KW-0238">DNA-binding</keyword>
<protein>
    <submittedName>
        <fullName evidence="4">TetR family transcriptional regulator</fullName>
    </submittedName>
</protein>
<dbReference type="Gene3D" id="1.10.357.10">
    <property type="entry name" value="Tetracycline Repressor, domain 2"/>
    <property type="match status" value="1"/>
</dbReference>
<evidence type="ECO:0000256" key="2">
    <source>
        <dbReference type="PROSITE-ProRule" id="PRU00335"/>
    </source>
</evidence>
<dbReference type="InterPro" id="IPR001647">
    <property type="entry name" value="HTH_TetR"/>
</dbReference>
<dbReference type="Pfam" id="PF18556">
    <property type="entry name" value="TetR_C_35"/>
    <property type="match status" value="1"/>
</dbReference>
<dbReference type="PANTHER" id="PTHR30055:SF146">
    <property type="entry name" value="HTH-TYPE TRANSCRIPTIONAL DUAL REGULATOR CECR"/>
    <property type="match status" value="1"/>
</dbReference>
<dbReference type="InterPro" id="IPR050109">
    <property type="entry name" value="HTH-type_TetR-like_transc_reg"/>
</dbReference>
<feature type="domain" description="HTH tetR-type" evidence="3">
    <location>
        <begin position="2"/>
        <end position="62"/>
    </location>
</feature>
<evidence type="ECO:0000313" key="5">
    <source>
        <dbReference type="Proteomes" id="UP000641932"/>
    </source>
</evidence>
<evidence type="ECO:0000313" key="4">
    <source>
        <dbReference type="EMBL" id="GGO85691.1"/>
    </source>
</evidence>
<gene>
    <name evidence="4" type="ORF">GCM10012280_20060</name>
</gene>
<dbReference type="PANTHER" id="PTHR30055">
    <property type="entry name" value="HTH-TYPE TRANSCRIPTIONAL REGULATOR RUTR"/>
    <property type="match status" value="1"/>
</dbReference>
<comment type="caution">
    <text evidence="4">The sequence shown here is derived from an EMBL/GenBank/DDBJ whole genome shotgun (WGS) entry which is preliminary data.</text>
</comment>
<reference evidence="4" key="2">
    <citation type="submission" date="2020-09" db="EMBL/GenBank/DDBJ databases">
        <authorList>
            <person name="Sun Q."/>
            <person name="Zhou Y."/>
        </authorList>
    </citation>
    <scope>NUCLEOTIDE SEQUENCE</scope>
    <source>
        <strain evidence="4">CGMCC 4.7201</strain>
    </source>
</reference>
<sequence length="192" mass="20294">MPTARETLLDSALAALGRQPWSDIRMVEVAEAARVSRQTLYNEFGSKDGLARALTRREVEAFIGGVERALAGAERSGADAGGAFAAAASWTLLTAEANPLVRSVLIGGHEQRTALMPRCARPTPSELVELLRERAIGAIEHGYPKLGLVQIGAACEAAVRLTLSYAVAPGRTVEDACAQVAALVRHLLAPGW</sequence>
<dbReference type="EMBL" id="BMMS01000007">
    <property type="protein sequence ID" value="GGO85691.1"/>
    <property type="molecule type" value="Genomic_DNA"/>
</dbReference>
<evidence type="ECO:0000259" key="3">
    <source>
        <dbReference type="PROSITE" id="PS50977"/>
    </source>
</evidence>
<proteinExistence type="predicted"/>
<organism evidence="4 5">
    <name type="scientific">Wenjunlia tyrosinilytica</name>
    <dbReference type="NCBI Taxonomy" id="1544741"/>
    <lineage>
        <taxon>Bacteria</taxon>
        <taxon>Bacillati</taxon>
        <taxon>Actinomycetota</taxon>
        <taxon>Actinomycetes</taxon>
        <taxon>Kitasatosporales</taxon>
        <taxon>Streptomycetaceae</taxon>
        <taxon>Wenjunlia</taxon>
    </lineage>
</organism>
<dbReference type="InterPro" id="IPR040611">
    <property type="entry name" value="AlkX_C"/>
</dbReference>
<dbReference type="GO" id="GO:0000976">
    <property type="term" value="F:transcription cis-regulatory region binding"/>
    <property type="evidence" value="ECO:0007669"/>
    <property type="project" value="TreeGrafter"/>
</dbReference>
<dbReference type="GO" id="GO:0003700">
    <property type="term" value="F:DNA-binding transcription factor activity"/>
    <property type="evidence" value="ECO:0007669"/>
    <property type="project" value="TreeGrafter"/>
</dbReference>